<dbReference type="GO" id="GO:0005634">
    <property type="term" value="C:nucleus"/>
    <property type="evidence" value="ECO:0007669"/>
    <property type="project" value="TreeGrafter"/>
</dbReference>
<organism evidence="11 12">
    <name type="scientific">Brassicogethes aeneus</name>
    <name type="common">Rape pollen beetle</name>
    <name type="synonym">Meligethes aeneus</name>
    <dbReference type="NCBI Taxonomy" id="1431903"/>
    <lineage>
        <taxon>Eukaryota</taxon>
        <taxon>Metazoa</taxon>
        <taxon>Ecdysozoa</taxon>
        <taxon>Arthropoda</taxon>
        <taxon>Hexapoda</taxon>
        <taxon>Insecta</taxon>
        <taxon>Pterygota</taxon>
        <taxon>Neoptera</taxon>
        <taxon>Endopterygota</taxon>
        <taxon>Coleoptera</taxon>
        <taxon>Polyphaga</taxon>
        <taxon>Cucujiformia</taxon>
        <taxon>Nitidulidae</taxon>
        <taxon>Meligethinae</taxon>
        <taxon>Brassicogethes</taxon>
    </lineage>
</organism>
<reference evidence="11" key="1">
    <citation type="submission" date="2021-12" db="EMBL/GenBank/DDBJ databases">
        <authorList>
            <person name="King R."/>
        </authorList>
    </citation>
    <scope>NUCLEOTIDE SEQUENCE</scope>
</reference>
<keyword evidence="7" id="KW-0378">Hydrolase</keyword>
<evidence type="ECO:0000256" key="7">
    <source>
        <dbReference type="ARBA" id="ARBA00022801"/>
    </source>
</evidence>
<dbReference type="GO" id="GO:0016579">
    <property type="term" value="P:protein deubiquitination"/>
    <property type="evidence" value="ECO:0007669"/>
    <property type="project" value="InterPro"/>
</dbReference>
<dbReference type="InterPro" id="IPR018200">
    <property type="entry name" value="USP_CS"/>
</dbReference>
<dbReference type="PROSITE" id="PS00973">
    <property type="entry name" value="USP_2"/>
    <property type="match status" value="1"/>
</dbReference>
<evidence type="ECO:0000256" key="1">
    <source>
        <dbReference type="ARBA" id="ARBA00000707"/>
    </source>
</evidence>
<evidence type="ECO:0000256" key="6">
    <source>
        <dbReference type="ARBA" id="ARBA00022786"/>
    </source>
</evidence>
<dbReference type="InterPro" id="IPR038765">
    <property type="entry name" value="Papain-like_cys_pep_sf"/>
</dbReference>
<dbReference type="Pfam" id="PF00443">
    <property type="entry name" value="UCH"/>
    <property type="match status" value="1"/>
</dbReference>
<evidence type="ECO:0000256" key="3">
    <source>
        <dbReference type="ARBA" id="ARBA00012759"/>
    </source>
</evidence>
<feature type="compositionally biased region" description="Low complexity" evidence="9">
    <location>
        <begin position="2450"/>
        <end position="2461"/>
    </location>
</feature>
<keyword evidence="4" id="KW-0597">Phosphoprotein</keyword>
<feature type="compositionally biased region" description="Polar residues" evidence="9">
    <location>
        <begin position="2471"/>
        <end position="2480"/>
    </location>
</feature>
<accession>A0A9P0B971</accession>
<protein>
    <recommendedName>
        <fullName evidence="3">ubiquitinyl hydrolase 1</fullName>
        <ecNumber evidence="3">3.4.19.12</ecNumber>
    </recommendedName>
</protein>
<dbReference type="InterPro" id="IPR055176">
    <property type="entry name" value="UBP24/USP9X/USP9Y_UBL"/>
</dbReference>
<proteinExistence type="inferred from homology"/>
<name>A0A9P0B971_BRAAE</name>
<evidence type="ECO:0000313" key="12">
    <source>
        <dbReference type="Proteomes" id="UP001154078"/>
    </source>
</evidence>
<dbReference type="PROSITE" id="PS50235">
    <property type="entry name" value="USP_3"/>
    <property type="match status" value="1"/>
</dbReference>
<dbReference type="GO" id="GO:0006508">
    <property type="term" value="P:proteolysis"/>
    <property type="evidence" value="ECO:0007669"/>
    <property type="project" value="UniProtKB-KW"/>
</dbReference>
<feature type="domain" description="USP" evidence="10">
    <location>
        <begin position="1528"/>
        <end position="1905"/>
    </location>
</feature>
<dbReference type="EC" id="3.4.19.12" evidence="3"/>
<dbReference type="PANTHER" id="PTHR24006:SF925">
    <property type="entry name" value="UBIQUITINYL HYDROLASE 1"/>
    <property type="match status" value="1"/>
</dbReference>
<comment type="catalytic activity">
    <reaction evidence="1">
        <text>Thiol-dependent hydrolysis of ester, thioester, amide, peptide and isopeptide bonds formed by the C-terminal Gly of ubiquitin (a 76-residue protein attached to proteins as an intracellular targeting signal).</text>
        <dbReference type="EC" id="3.4.19.12"/>
    </reaction>
</comment>
<dbReference type="GO" id="GO:0005829">
    <property type="term" value="C:cytosol"/>
    <property type="evidence" value="ECO:0007669"/>
    <property type="project" value="TreeGrafter"/>
</dbReference>
<keyword evidence="12" id="KW-1185">Reference proteome</keyword>
<dbReference type="OrthoDB" id="289038at2759"/>
<dbReference type="PANTHER" id="PTHR24006">
    <property type="entry name" value="UBIQUITIN CARBOXYL-TERMINAL HYDROLASE"/>
    <property type="match status" value="1"/>
</dbReference>
<dbReference type="InterPro" id="IPR001394">
    <property type="entry name" value="Peptidase_C19_UCH"/>
</dbReference>
<feature type="region of interest" description="Disordered" evidence="9">
    <location>
        <begin position="953"/>
        <end position="976"/>
    </location>
</feature>
<feature type="compositionally biased region" description="Low complexity" evidence="9">
    <location>
        <begin position="27"/>
        <end position="36"/>
    </location>
</feature>
<dbReference type="InterPro" id="IPR021905">
    <property type="entry name" value="DUF3517"/>
</dbReference>
<dbReference type="SUPFAM" id="SSF54001">
    <property type="entry name" value="Cysteine proteinases"/>
    <property type="match status" value="1"/>
</dbReference>
<sequence>MTIATRGQGNSEDTLDPQAITAGPSQVNNEEIPNENVEPEFPRDKLASLDEKISNLRWVVPVLPEQELECLLKVSVDLAKKNLDTRSEACQRFFREGLTVSFTKILTDEAVSSWKTNIHSCINQNCLKLIELCVAKLPHDWFPLLDLLAMVLNPNNKFHTFNSSRQSETAATTANLTEEELFARPSNDPRNPRGWLVDLMNKFGELGGFQILLDRFQSGKNLSVSIVFALLRPFGLCYEYLTPHTINKFILPILEMIPGILDKLTDDELKREAKNEQKSDIVSAIIKASKNLASRVPNQDELIRTLEGFRLTMILRQLQISSFNGKMNALNEINKVISSVTYYPNRHHGIEEEEYLTPERMAKWINENKVLEIVLRDSLHQPQYVEKLEKILRFVIKEKALSLSDLDAVWAAQAGKHEAIVKNVHDLLAKLAWDFSAEQLDHLFECFQASWTSASKRQRERLLELIRRLAEDDKDGVMAHKVLTLFWNLAHAEDVATEIMDQALTAHVKILDYSCSQERDAQKTIWLDKCVEELKTGEMWVLPALKQIREICVLYEQNTNGSHGQRTHHIYYRQEVIERLQSQHSLVILVTNSLTNYMDNLRAIYAENPELTSETYIPDGRYCHTLQVQERLNFLRFLLKDGQLWLCAEQAKQIWQCLAENAVFQSDREACFKWFSKLMGDEPDLDPGINKDFFENNILQLDPILLTESGIKCFERFFKAVNTKEGKLQIKRRMYLTEDPDLIGLDYLWKVVTLCADDIAARAIELLREVSTNLGPRLLQSQLEFHENYITECYDRLRAHYDTVIALQTSENDKEVEGAQIRNRIRAEAVKMCRVMRVLHEYVGECDNAFVAERKILPLHRACHGKHLSLVVRFSSPNRQVEDIDLYTHSNDTLSSLRKGILRRIKPGVHCKLELYVNGEPLDPADDRKLLSQVPIRDKMLISAKVIQINSNMASSQDSSSDSSTSSPQHPYDGPNLEAENLLPGVLMSMQHNYAQFFCQLSALGGALEFPPLRDSGHALLQLMPCDSVTVEKLRTLFMSSGEANITMDSMFFSAKPAEVLYNLEVLYVMLMPAMYTLSEKTYEFQYTFITSGEAHVFLEMLTKNNFMSSSDGVTRRSAYLVVLKICKIILTAIAHVLVRLSEEHTPPEHEALAEHTTTPGMFLKQALRSVPGHSDHLLRQISMKLSLSLAQLMVSDTSNTGQAQALFSQALNWELPDLATTLALVRLVWAASSDNLTALNASPEVLHSLSDPSKQTNSVELHNDDILLCKEALELLSTAVILNPSSLEHLYQDNWWPSFITDLVLLNPSCAIRVAAAEQFIIICTFGSSSRLALQHIAPLLFSLTDTLVLKNADTSHEFFQLLCRLVNVAFLTGCPIPAAEELLNNEVAWLRKARDKNDVLIEGHLGLAKELLSFVSSEKKCELGSSDSGSLIRELLEDFLFPASKLMLQLNKTGQLGEDPAVPICDTPQTQAAAFDLLISLCVNCVQNYKQLVAMLTEMFYSDPNTSITEWDYLPAVGPRPFQGFVGLKNAGATCYMNSVLQQLYMVESIKEGVLGAEGAATDPHEDFAGDERTEPEGDCSASEERACENENRKDYHVGILKQVQAIFGHLACSRLQYYVPRGLWRHFKLQGEPVNLREQQDAVEFFMSLVESLDEALKSLGHEQIMSKILGGSFSDQKICKGCPHRYSKEEPFSVISVDIRNHSSLPDSMEQYVKGELLEGADAYHCEKCAKKVVTVKRLCVKKLPPILGIQLKRFEYDFERVCAIKFNDYFEFPRDLDMEPYTVSGLAKIEGEIIDCDLDASASEVCTKYRLSGIVVHSGQASGGHYYSYRRHREPGGEVRWYKFDDGDVSECRMGEDEEMKVQCFGGDYMGEVFDPMLKRPTYRRQKRWWNAYMLFYTRHDVEEDVLARTMQQLSLTGKRETPLRMPIAIENSIRKQNIKFLHHRSQFSVEYFSFVRRLTNCGQANPRHSQLLTSEALEQQNLLSVQLVSNFLFHTGWHTKKNLRGPAMEWCDILCVHLRTSAAIRAWFAHTMLFSHQRRFCEYLLSCPSNEVRTAFIKIVVLLAHFAINDGPSPCPPALGPADPASTLSDHVLRALLALLQREVSEHGRHLPHYCTVFHMYANQGLQEKAQLLKMNVPATFMSVALDEGPGPAIKYQYTELGKLNQLVSCLIRCCDVSAKCQASNGNAPLPNPYADPNCPEYIMTISPQAAEILFNRTGFVKKVIEDTNLTEDAIKLLQYCSWENPHFSRTVLAELLWQIAFAYCQELRHHIEILLSVLLIEDTWQTHRIHNAIKGVPDEREGLLDTISRAKNHYQKRAYQCIKCMVALFTKCRAAQLMLLSHQDLRRSWASAVSWLQDELERKYPANPQYGYNNTWSPPAQSNESSNGYFLEKSNSARKTLEKALELMPETERDEEEDVSEEPESQEEVSTDTTTPPVQGCEPQQQQLQPQPLQEARPGELPDVTQTSDQPNP</sequence>
<feature type="region of interest" description="Disordered" evidence="9">
    <location>
        <begin position="2415"/>
        <end position="2480"/>
    </location>
</feature>
<dbReference type="Pfam" id="PF25010">
    <property type="entry name" value="ARM_UBP24_USP9X-Y"/>
    <property type="match status" value="1"/>
</dbReference>
<feature type="compositionally biased region" description="Polar residues" evidence="9">
    <location>
        <begin position="1"/>
        <end position="12"/>
    </location>
</feature>
<gene>
    <name evidence="11" type="ORF">MELIAE_LOCUS7890</name>
</gene>
<keyword evidence="6" id="KW-0833">Ubl conjugation pathway</keyword>
<comment type="similarity">
    <text evidence="2">Belongs to the peptidase C19 family.</text>
</comment>
<dbReference type="InterPro" id="IPR056850">
    <property type="entry name" value="ARM_UBP34_24_USP9X_Y"/>
</dbReference>
<evidence type="ECO:0000256" key="5">
    <source>
        <dbReference type="ARBA" id="ARBA00022670"/>
    </source>
</evidence>
<keyword evidence="5" id="KW-0645">Protease</keyword>
<feature type="compositionally biased region" description="Basic and acidic residues" evidence="9">
    <location>
        <begin position="1565"/>
        <end position="1578"/>
    </location>
</feature>
<feature type="compositionally biased region" description="Low complexity" evidence="9">
    <location>
        <begin position="955"/>
        <end position="967"/>
    </location>
</feature>
<evidence type="ECO:0000256" key="4">
    <source>
        <dbReference type="ARBA" id="ARBA00022553"/>
    </source>
</evidence>
<evidence type="ECO:0000259" key="10">
    <source>
        <dbReference type="PROSITE" id="PS50235"/>
    </source>
</evidence>
<feature type="compositionally biased region" description="Acidic residues" evidence="9">
    <location>
        <begin position="2419"/>
        <end position="2437"/>
    </location>
</feature>
<dbReference type="GO" id="GO:0016477">
    <property type="term" value="P:cell migration"/>
    <property type="evidence" value="ECO:0007669"/>
    <property type="project" value="TreeGrafter"/>
</dbReference>
<keyword evidence="8" id="KW-0788">Thiol protease</keyword>
<evidence type="ECO:0000256" key="2">
    <source>
        <dbReference type="ARBA" id="ARBA00009085"/>
    </source>
</evidence>
<dbReference type="InterPro" id="IPR028889">
    <property type="entry name" value="USP"/>
</dbReference>
<dbReference type="Pfam" id="PF12030">
    <property type="entry name" value="DUF3517"/>
    <property type="match status" value="1"/>
</dbReference>
<evidence type="ECO:0000256" key="9">
    <source>
        <dbReference type="SAM" id="MobiDB-lite"/>
    </source>
</evidence>
<feature type="region of interest" description="Disordered" evidence="9">
    <location>
        <begin position="1"/>
        <end position="38"/>
    </location>
</feature>
<dbReference type="PROSITE" id="PS00972">
    <property type="entry name" value="USP_1"/>
    <property type="match status" value="1"/>
</dbReference>
<evidence type="ECO:0000313" key="11">
    <source>
        <dbReference type="EMBL" id="CAH0557097.1"/>
    </source>
</evidence>
<dbReference type="InterPro" id="IPR050164">
    <property type="entry name" value="Peptidase_C19"/>
</dbReference>
<feature type="region of interest" description="Disordered" evidence="9">
    <location>
        <begin position="1563"/>
        <end position="1587"/>
    </location>
</feature>
<dbReference type="Pfam" id="PF22900">
    <property type="entry name" value="UCH_UBL1"/>
    <property type="match status" value="1"/>
</dbReference>
<dbReference type="CDD" id="cd02659">
    <property type="entry name" value="peptidase_C19C"/>
    <property type="match status" value="1"/>
</dbReference>
<dbReference type="SUPFAM" id="SSF48371">
    <property type="entry name" value="ARM repeat"/>
    <property type="match status" value="1"/>
</dbReference>
<dbReference type="Gene3D" id="3.90.70.10">
    <property type="entry name" value="Cysteine proteinases"/>
    <property type="match status" value="1"/>
</dbReference>
<dbReference type="EMBL" id="OV121136">
    <property type="protein sequence ID" value="CAH0557097.1"/>
    <property type="molecule type" value="Genomic_DNA"/>
</dbReference>
<dbReference type="GO" id="GO:0004843">
    <property type="term" value="F:cysteine-type deubiquitinase activity"/>
    <property type="evidence" value="ECO:0007669"/>
    <property type="project" value="UniProtKB-EC"/>
</dbReference>
<evidence type="ECO:0000256" key="8">
    <source>
        <dbReference type="ARBA" id="ARBA00022807"/>
    </source>
</evidence>
<dbReference type="InterPro" id="IPR016024">
    <property type="entry name" value="ARM-type_fold"/>
</dbReference>
<dbReference type="Proteomes" id="UP001154078">
    <property type="component" value="Chromosome 5"/>
</dbReference>